<dbReference type="Pfam" id="PF08530">
    <property type="entry name" value="PepX_C"/>
    <property type="match status" value="1"/>
</dbReference>
<reference evidence="3" key="1">
    <citation type="submission" date="2022-06" db="EMBL/GenBank/DDBJ databases">
        <title>Antifungal cultures and metabolites of lactic acid bacteria for use in dairy fermentations.</title>
        <authorList>
            <person name="Zhao Z."/>
            <person name="Gaenzle M."/>
        </authorList>
    </citation>
    <scope>NUCLEOTIDE SEQUENCE</scope>
    <source>
        <strain evidence="3">FUA3126</strain>
    </source>
</reference>
<keyword evidence="1 3" id="KW-0378">Hydrolase</keyword>
<dbReference type="Gene3D" id="2.60.120.260">
    <property type="entry name" value="Galactose-binding domain-like"/>
    <property type="match status" value="1"/>
</dbReference>
<dbReference type="NCBIfam" id="TIGR00976">
    <property type="entry name" value="CocE_NonD"/>
    <property type="match status" value="1"/>
</dbReference>
<dbReference type="Proteomes" id="UP001152867">
    <property type="component" value="Unassembled WGS sequence"/>
</dbReference>
<accession>A0ABT6D8A5</accession>
<comment type="caution">
    <text evidence="3">The sequence shown here is derived from an EMBL/GenBank/DDBJ whole genome shotgun (WGS) entry which is preliminary data.</text>
</comment>
<dbReference type="InterPro" id="IPR005674">
    <property type="entry name" value="CocE/Ser_esterase"/>
</dbReference>
<keyword evidence="4" id="KW-1185">Reference proteome</keyword>
<sequence>MSIDEMIDSMTKGVESALPKVSHKLISDETEFVSMRDGVKLATRIILTDHSKDAPVLFTRVPYPDYVKIMVASWSAFVRRGYNLVIQECRGRGKSEGKWEPFVNEREDGIDAVNWLAKENWHNGKIALVGNSYSSYTQLVIADQLPDNVKTMVPNMYGFDRYAQMYQNGLFRPDTYTTWAVDNSPVPHNEKMKHPYFDAMAYRPVAKMDQHFFDQKLDFYQDYIHSENPDDPYWQQTPVWTALKAMPEKINIPICIVDGWFDHHLNNDIWGYDRLRPEIKAKSKVILGPWDHLNAEPGVLNYANADEYGAGAIREIFDWLEFQLKGNKLAGAVSGALVYELGAQRWRRFDTWRPTAQTETFYLGSKSQLFAQPDTSDEVASYQYDPQHARQTMGGNGVMGMLMNNPGHHGPQLQQKTAQSDSLIFISEPLKEAQTLVGKAMIELNVASSVPDTAFMVKLEELFSDGRVINISDSGSTLRLRNQLQHAVDYQPGQFVTLEMPLWEVLWQIQAGSRIRLEVTSSNWPAYNIHNNTTTQWSEQKEGPIATQTVKFNGSKITLPILIETDK</sequence>
<dbReference type="SUPFAM" id="SSF49785">
    <property type="entry name" value="Galactose-binding domain-like"/>
    <property type="match status" value="1"/>
</dbReference>
<evidence type="ECO:0000259" key="2">
    <source>
        <dbReference type="SMART" id="SM00939"/>
    </source>
</evidence>
<dbReference type="RefSeq" id="WP_178942500.1">
    <property type="nucleotide sequence ID" value="NZ_JAIWJF010000003.1"/>
</dbReference>
<organism evidence="3 4">
    <name type="scientific">Furfurilactobacillus milii</name>
    <dbReference type="NCBI Taxonomy" id="2888272"/>
    <lineage>
        <taxon>Bacteria</taxon>
        <taxon>Bacillati</taxon>
        <taxon>Bacillota</taxon>
        <taxon>Bacilli</taxon>
        <taxon>Lactobacillales</taxon>
        <taxon>Lactobacillaceae</taxon>
        <taxon>Furfurilactobacillus</taxon>
    </lineage>
</organism>
<evidence type="ECO:0000313" key="4">
    <source>
        <dbReference type="Proteomes" id="UP001152867"/>
    </source>
</evidence>
<dbReference type="GO" id="GO:0016787">
    <property type="term" value="F:hydrolase activity"/>
    <property type="evidence" value="ECO:0007669"/>
    <property type="project" value="UniProtKB-KW"/>
</dbReference>
<dbReference type="SMART" id="SM00939">
    <property type="entry name" value="PepX_C"/>
    <property type="match status" value="1"/>
</dbReference>
<name>A0ABT6D8A5_9LACO</name>
<dbReference type="InterPro" id="IPR013736">
    <property type="entry name" value="Xaa-Pro_dipept_C"/>
</dbReference>
<evidence type="ECO:0000313" key="3">
    <source>
        <dbReference type="EMBL" id="MDF9912955.1"/>
    </source>
</evidence>
<dbReference type="InterPro" id="IPR029058">
    <property type="entry name" value="AB_hydrolase_fold"/>
</dbReference>
<dbReference type="InterPro" id="IPR008979">
    <property type="entry name" value="Galactose-bd-like_sf"/>
</dbReference>
<gene>
    <name evidence="3" type="ORF">NNA32_01690</name>
</gene>
<dbReference type="EMBL" id="JANDJP010000001">
    <property type="protein sequence ID" value="MDF9912955.1"/>
    <property type="molecule type" value="Genomic_DNA"/>
</dbReference>
<proteinExistence type="predicted"/>
<dbReference type="Gene3D" id="1.10.3020.10">
    <property type="entry name" value="alpha-amino acid ester hydrolase ( Helical cap domain)"/>
    <property type="match status" value="1"/>
</dbReference>
<evidence type="ECO:0000256" key="1">
    <source>
        <dbReference type="ARBA" id="ARBA00022801"/>
    </source>
</evidence>
<dbReference type="InterPro" id="IPR000383">
    <property type="entry name" value="Xaa-Pro-like_dom"/>
</dbReference>
<feature type="domain" description="Xaa-Pro dipeptidyl-peptidase C-terminal" evidence="2">
    <location>
        <begin position="317"/>
        <end position="558"/>
    </location>
</feature>
<protein>
    <submittedName>
        <fullName evidence="3">CocE/NonD family hydrolase</fullName>
    </submittedName>
</protein>
<dbReference type="SUPFAM" id="SSF53474">
    <property type="entry name" value="alpha/beta-Hydrolases"/>
    <property type="match status" value="1"/>
</dbReference>
<dbReference type="Pfam" id="PF02129">
    <property type="entry name" value="Peptidase_S15"/>
    <property type="match status" value="1"/>
</dbReference>
<dbReference type="Gene3D" id="3.40.50.1820">
    <property type="entry name" value="alpha/beta hydrolase"/>
    <property type="match status" value="1"/>
</dbReference>